<accession>A0A445AGQ2</accession>
<keyword evidence="3" id="KW-1185">Reference proteome</keyword>
<reference evidence="2 3" key="1">
    <citation type="submission" date="2019-01" db="EMBL/GenBank/DDBJ databases">
        <title>Sequencing of cultivated peanut Arachis hypogaea provides insights into genome evolution and oil improvement.</title>
        <authorList>
            <person name="Chen X."/>
        </authorList>
    </citation>
    <scope>NUCLEOTIDE SEQUENCE [LARGE SCALE GENOMIC DNA]</scope>
    <source>
        <strain evidence="3">cv. Fuhuasheng</strain>
        <tissue evidence="2">Leaves</tissue>
    </source>
</reference>
<gene>
    <name evidence="2" type="ORF">Ahy_B02g059458</name>
</gene>
<dbReference type="AlphaFoldDB" id="A0A445AGQ2"/>
<feature type="compositionally biased region" description="Low complexity" evidence="1">
    <location>
        <begin position="257"/>
        <end position="275"/>
    </location>
</feature>
<evidence type="ECO:0000313" key="2">
    <source>
        <dbReference type="EMBL" id="RYR25626.1"/>
    </source>
</evidence>
<organism evidence="2 3">
    <name type="scientific">Arachis hypogaea</name>
    <name type="common">Peanut</name>
    <dbReference type="NCBI Taxonomy" id="3818"/>
    <lineage>
        <taxon>Eukaryota</taxon>
        <taxon>Viridiplantae</taxon>
        <taxon>Streptophyta</taxon>
        <taxon>Embryophyta</taxon>
        <taxon>Tracheophyta</taxon>
        <taxon>Spermatophyta</taxon>
        <taxon>Magnoliopsida</taxon>
        <taxon>eudicotyledons</taxon>
        <taxon>Gunneridae</taxon>
        <taxon>Pentapetalae</taxon>
        <taxon>rosids</taxon>
        <taxon>fabids</taxon>
        <taxon>Fabales</taxon>
        <taxon>Fabaceae</taxon>
        <taxon>Papilionoideae</taxon>
        <taxon>50 kb inversion clade</taxon>
        <taxon>dalbergioids sensu lato</taxon>
        <taxon>Dalbergieae</taxon>
        <taxon>Pterocarpus clade</taxon>
        <taxon>Arachis</taxon>
    </lineage>
</organism>
<evidence type="ECO:0000313" key="3">
    <source>
        <dbReference type="Proteomes" id="UP000289738"/>
    </source>
</evidence>
<sequence length="342" mass="38664">MKTPPNSEDEIESNRESDEFPIFRNGIRFGELQLHIRMKFNTKYDFREVVREYTIQEGRKIKCQAICKEKECAWVVYASRNYEDSCWKTKTFNDDHTCARKNNNGDKKYPNFNQCEAVVYLRSKCDLSIPCVYACAAFAMVNKRPEEFCHNLITMDSYNKTYAHHINPLPGQSLWEKFPQSPNVKRKPGALINKRRNDADEGNGSNKKAKPSESLKRKLKIFTCRYCGRIDKVATVVATAKVVASKAKSKAIVSASRAAPQPATTATPGGNPPAQVDNTAGVVAPVPTRPEKFPTKMRNSPPPQIIDVDPMRRANAKTTLRLPSFIKFVPTPSFKAPRKKNT</sequence>
<dbReference type="Proteomes" id="UP000289738">
    <property type="component" value="Chromosome B02"/>
</dbReference>
<name>A0A445AGQ2_ARAHY</name>
<feature type="region of interest" description="Disordered" evidence="1">
    <location>
        <begin position="177"/>
        <end position="212"/>
    </location>
</feature>
<feature type="region of interest" description="Disordered" evidence="1">
    <location>
        <begin position="257"/>
        <end position="280"/>
    </location>
</feature>
<evidence type="ECO:0008006" key="4">
    <source>
        <dbReference type="Google" id="ProtNLM"/>
    </source>
</evidence>
<proteinExistence type="predicted"/>
<evidence type="ECO:0000256" key="1">
    <source>
        <dbReference type="SAM" id="MobiDB-lite"/>
    </source>
</evidence>
<comment type="caution">
    <text evidence="2">The sequence shown here is derived from an EMBL/GenBank/DDBJ whole genome shotgun (WGS) entry which is preliminary data.</text>
</comment>
<dbReference type="EMBL" id="SDMP01000012">
    <property type="protein sequence ID" value="RYR25626.1"/>
    <property type="molecule type" value="Genomic_DNA"/>
</dbReference>
<protein>
    <recommendedName>
        <fullName evidence="4">Transposase MuDR plant domain-containing protein</fullName>
    </recommendedName>
</protein>
<feature type="region of interest" description="Disordered" evidence="1">
    <location>
        <begin position="289"/>
        <end position="308"/>
    </location>
</feature>